<reference evidence="1 2" key="1">
    <citation type="journal article" date="2011" name="J. Bacteriol.">
        <title>Complete genome sequence of the haloaromatic acid-degrading bacterium Achromobacter xylosoxidans A8.</title>
        <authorList>
            <person name="Strnad H."/>
            <person name="Ridl J."/>
            <person name="Paces J."/>
            <person name="Kolar M."/>
            <person name="Vlcek C."/>
            <person name="Paces V."/>
        </authorList>
    </citation>
    <scope>NUCLEOTIDE SEQUENCE [LARGE SCALE GENOMIC DNA]</scope>
    <source>
        <strain evidence="1 2">A8</strain>
    </source>
</reference>
<evidence type="ECO:0008006" key="3">
    <source>
        <dbReference type="Google" id="ProtNLM"/>
    </source>
</evidence>
<dbReference type="OrthoDB" id="8657139at2"/>
<gene>
    <name evidence="1" type="ordered locus">AXYL_02087</name>
</gene>
<evidence type="ECO:0000313" key="2">
    <source>
        <dbReference type="Proteomes" id="UP000006876"/>
    </source>
</evidence>
<dbReference type="PATRIC" id="fig|762376.5.peg.2083"/>
<name>E3HHN6_ACHXA</name>
<dbReference type="Proteomes" id="UP000006876">
    <property type="component" value="Chromosome"/>
</dbReference>
<proteinExistence type="predicted"/>
<accession>E3HHN6</accession>
<dbReference type="KEGG" id="axy:AXYL_02087"/>
<evidence type="ECO:0000313" key="1">
    <source>
        <dbReference type="EMBL" id="ADP15416.1"/>
    </source>
</evidence>
<dbReference type="EMBL" id="CP002287">
    <property type="protein sequence ID" value="ADP15416.1"/>
    <property type="molecule type" value="Genomic_DNA"/>
</dbReference>
<dbReference type="AlphaFoldDB" id="E3HHN6"/>
<protein>
    <recommendedName>
        <fullName evidence="3">Phage tail protein</fullName>
    </recommendedName>
</protein>
<sequence>MLKTKTVYQTDPNGLYLYPVEANELALAEGFFNVPYGAHEDQPPAAPAGFVVARIGGAWELAADYREVDLWLVESGESYVPGNEAVVDGVKVSYPGWGVLPAWLTQVEPTPSPAEASA</sequence>
<dbReference type="HOGENOM" id="CLU_2091461_0_0_4"/>
<organism evidence="1 2">
    <name type="scientific">Achromobacter xylosoxidans (strain A8)</name>
    <dbReference type="NCBI Taxonomy" id="762376"/>
    <lineage>
        <taxon>Bacteria</taxon>
        <taxon>Pseudomonadati</taxon>
        <taxon>Pseudomonadota</taxon>
        <taxon>Betaproteobacteria</taxon>
        <taxon>Burkholderiales</taxon>
        <taxon>Alcaligenaceae</taxon>
        <taxon>Achromobacter</taxon>
    </lineage>
</organism>
<dbReference type="RefSeq" id="WP_013392747.1">
    <property type="nucleotide sequence ID" value="NC_014640.1"/>
</dbReference>
<dbReference type="eggNOG" id="ENOG5033906">
    <property type="taxonomic scope" value="Bacteria"/>
</dbReference>